<dbReference type="RefSeq" id="WP_188972142.1">
    <property type="nucleotide sequence ID" value="NZ_BMKW01000015.1"/>
</dbReference>
<dbReference type="EMBL" id="BMKW01000015">
    <property type="protein sequence ID" value="GGJ37119.1"/>
    <property type="molecule type" value="Genomic_DNA"/>
</dbReference>
<evidence type="ECO:0000256" key="1">
    <source>
        <dbReference type="SAM" id="Phobius"/>
    </source>
</evidence>
<proteinExistence type="predicted"/>
<protein>
    <submittedName>
        <fullName evidence="2">Membrane protein</fullName>
    </submittedName>
</protein>
<evidence type="ECO:0000313" key="3">
    <source>
        <dbReference type="Proteomes" id="UP000661507"/>
    </source>
</evidence>
<sequence length="167" mass="18166">MAPPAEPVLFQAVCTPPRSFSPRGFRVLAGLLGLFTAMQATMFLIIGAWPILPFLGVEVGFAVALVAIHARGAARMVEVVMLTPERLVISRTDARGRHEEVVLDPYWARTVYRPDPAHAGVLRLESRGRSAEVGRHLGAAEKASLHDALAGALARARRPDFDNPQLR</sequence>
<keyword evidence="1" id="KW-0472">Membrane</keyword>
<dbReference type="PIRSF" id="PIRSF032162">
    <property type="entry name" value="UCP032162_imp"/>
    <property type="match status" value="1"/>
</dbReference>
<keyword evidence="1" id="KW-1133">Transmembrane helix</keyword>
<dbReference type="Proteomes" id="UP000661507">
    <property type="component" value="Unassembled WGS sequence"/>
</dbReference>
<reference evidence="2" key="1">
    <citation type="journal article" date="2014" name="Int. J. Syst. Evol. Microbiol.">
        <title>Complete genome sequence of Corynebacterium casei LMG S-19264T (=DSM 44701T), isolated from a smear-ripened cheese.</title>
        <authorList>
            <consortium name="US DOE Joint Genome Institute (JGI-PGF)"/>
            <person name="Walter F."/>
            <person name="Albersmeier A."/>
            <person name="Kalinowski J."/>
            <person name="Ruckert C."/>
        </authorList>
    </citation>
    <scope>NUCLEOTIDE SEQUENCE</scope>
    <source>
        <strain evidence="2">CGMCC 1.3617</strain>
    </source>
</reference>
<comment type="caution">
    <text evidence="2">The sequence shown here is derived from an EMBL/GenBank/DDBJ whole genome shotgun (WGS) entry which is preliminary data.</text>
</comment>
<accession>A0A917L2C8</accession>
<dbReference type="Pfam" id="PF10003">
    <property type="entry name" value="DUF2244"/>
    <property type="match status" value="1"/>
</dbReference>
<keyword evidence="3" id="KW-1185">Reference proteome</keyword>
<feature type="transmembrane region" description="Helical" evidence="1">
    <location>
        <begin position="51"/>
        <end position="68"/>
    </location>
</feature>
<dbReference type="AlphaFoldDB" id="A0A917L2C8"/>
<keyword evidence="1" id="KW-0812">Transmembrane</keyword>
<dbReference type="InterPro" id="IPR019253">
    <property type="entry name" value="DUF2244_TM"/>
</dbReference>
<gene>
    <name evidence="2" type="ORF">GCM10011320_51010</name>
</gene>
<evidence type="ECO:0000313" key="2">
    <source>
        <dbReference type="EMBL" id="GGJ37119.1"/>
    </source>
</evidence>
<dbReference type="InterPro" id="IPR016990">
    <property type="entry name" value="UCP032162_TM"/>
</dbReference>
<name>A0A917L2C8_9PROT</name>
<reference evidence="2" key="2">
    <citation type="submission" date="2020-09" db="EMBL/GenBank/DDBJ databases">
        <authorList>
            <person name="Sun Q."/>
            <person name="Zhou Y."/>
        </authorList>
    </citation>
    <scope>NUCLEOTIDE SEQUENCE</scope>
    <source>
        <strain evidence="2">CGMCC 1.3617</strain>
    </source>
</reference>
<organism evidence="2 3">
    <name type="scientific">Neoroseomonas lacus</name>
    <dbReference type="NCBI Taxonomy" id="287609"/>
    <lineage>
        <taxon>Bacteria</taxon>
        <taxon>Pseudomonadati</taxon>
        <taxon>Pseudomonadota</taxon>
        <taxon>Alphaproteobacteria</taxon>
        <taxon>Acetobacterales</taxon>
        <taxon>Acetobacteraceae</taxon>
        <taxon>Neoroseomonas</taxon>
    </lineage>
</organism>